<feature type="transmembrane region" description="Helical" evidence="1">
    <location>
        <begin position="47"/>
        <end position="68"/>
    </location>
</feature>
<feature type="transmembrane region" description="Helical" evidence="1">
    <location>
        <begin position="6"/>
        <end position="27"/>
    </location>
</feature>
<keyword evidence="1" id="KW-0472">Membrane</keyword>
<evidence type="ECO:0000313" key="3">
    <source>
        <dbReference type="Proteomes" id="UP000245695"/>
    </source>
</evidence>
<evidence type="ECO:0000313" key="2">
    <source>
        <dbReference type="EMBL" id="CEI72863.1"/>
    </source>
</evidence>
<sequence length="190" mass="21771">MNLRFINWYTQALGAIFGIMACVYAYLKGFICTYSNISVFFDTMNFFEIVSSYLLLPLCITTFILSIIKAYGTNKEHLNNNLDKLNLIFISLNVIIGFIGARIYFLIPALFILFNVFMENVFKEYKEIDSDDECTINNCLLSSNDMDLILMNTKKEIALELLLKNADIEFIVDITGLSKEEIIDIGENLN</sequence>
<proteinExistence type="predicted"/>
<keyword evidence="1" id="KW-1133">Transmembrane helix</keyword>
<keyword evidence="3" id="KW-1185">Reference proteome</keyword>
<dbReference type="AlphaFoldDB" id="A0A2P2BR89"/>
<reference evidence="2 3" key="1">
    <citation type="submission" date="2014-09" db="EMBL/GenBank/DDBJ databases">
        <authorList>
            <person name="Hornung B.V."/>
        </authorList>
    </citation>
    <scope>NUCLEOTIDE SEQUENCE [LARGE SCALE GENOMIC DNA]</scope>
    <source>
        <strain evidence="2 3">FRIFI</strain>
    </source>
</reference>
<dbReference type="Proteomes" id="UP000245695">
    <property type="component" value="Chromosome 1"/>
</dbReference>
<name>A0A2P2BR89_9FIRM</name>
<evidence type="ECO:0000256" key="1">
    <source>
        <dbReference type="SAM" id="Phobius"/>
    </source>
</evidence>
<dbReference type="KEGG" id="rhom:FRIFI_1328"/>
<feature type="transmembrane region" description="Helical" evidence="1">
    <location>
        <begin position="88"/>
        <end position="117"/>
    </location>
</feature>
<dbReference type="RefSeq" id="WP_092925857.1">
    <property type="nucleotide sequence ID" value="NZ_FJTZ01000012.1"/>
</dbReference>
<gene>
    <name evidence="2" type="ORF">FRIFI_1328</name>
</gene>
<dbReference type="PROSITE" id="PS51257">
    <property type="entry name" value="PROKAR_LIPOPROTEIN"/>
    <property type="match status" value="1"/>
</dbReference>
<keyword evidence="2" id="KW-0449">Lipoprotein</keyword>
<accession>A0A2P2BR89</accession>
<dbReference type="EMBL" id="LN650648">
    <property type="protein sequence ID" value="CEI72863.1"/>
    <property type="molecule type" value="Genomic_DNA"/>
</dbReference>
<keyword evidence="1" id="KW-0812">Transmembrane</keyword>
<protein>
    <submittedName>
        <fullName evidence="2">Prokaryotic membrane lipoprotein lipid attachment site profile</fullName>
    </submittedName>
</protein>
<organism evidence="2 3">
    <name type="scientific">Romboutsia hominis</name>
    <dbReference type="NCBI Taxonomy" id="1507512"/>
    <lineage>
        <taxon>Bacteria</taxon>
        <taxon>Bacillati</taxon>
        <taxon>Bacillota</taxon>
        <taxon>Clostridia</taxon>
        <taxon>Peptostreptococcales</taxon>
        <taxon>Peptostreptococcaceae</taxon>
        <taxon>Romboutsia</taxon>
    </lineage>
</organism>